<dbReference type="Proteomes" id="UP000266016">
    <property type="component" value="Unassembled WGS sequence"/>
</dbReference>
<dbReference type="GO" id="GO:0006412">
    <property type="term" value="P:translation"/>
    <property type="evidence" value="ECO:0007669"/>
    <property type="project" value="UniProtKB-UniRule"/>
</dbReference>
<dbReference type="AlphaFoldDB" id="A0A398B3P2"/>
<dbReference type="GO" id="GO:0008097">
    <property type="term" value="F:5S rRNA binding"/>
    <property type="evidence" value="ECO:0007669"/>
    <property type="project" value="InterPro"/>
</dbReference>
<comment type="similarity">
    <text evidence="5">Belongs to the bacterial ribosomal protein bL25 family. CTC subfamily.</text>
</comment>
<dbReference type="NCBIfam" id="TIGR00731">
    <property type="entry name" value="bL25_bact_ctc"/>
    <property type="match status" value="1"/>
</dbReference>
<dbReference type="GO" id="GO:0003735">
    <property type="term" value="F:structural constituent of ribosome"/>
    <property type="evidence" value="ECO:0007669"/>
    <property type="project" value="InterPro"/>
</dbReference>
<dbReference type="InterPro" id="IPR029751">
    <property type="entry name" value="Ribosomal_L25_dom"/>
</dbReference>
<dbReference type="InterPro" id="IPR037121">
    <property type="entry name" value="Ribosomal_bL25_C"/>
</dbReference>
<dbReference type="Gene3D" id="2.40.240.10">
    <property type="entry name" value="Ribosomal Protein L25, Chain P"/>
    <property type="match status" value="1"/>
</dbReference>
<proteinExistence type="inferred from homology"/>
<dbReference type="RefSeq" id="WP_119117762.1">
    <property type="nucleotide sequence ID" value="NZ_QWVS01000025.1"/>
</dbReference>
<comment type="caution">
    <text evidence="9">The sequence shown here is derived from an EMBL/GenBank/DDBJ whole genome shotgun (WGS) entry which is preliminary data.</text>
</comment>
<dbReference type="CDD" id="cd00495">
    <property type="entry name" value="Ribosomal_L25_TL5_CTC"/>
    <property type="match status" value="1"/>
</dbReference>
<evidence type="ECO:0000256" key="1">
    <source>
        <dbReference type="ARBA" id="ARBA00022730"/>
    </source>
</evidence>
<sequence>MSHVLVAKERTDFKQSTLRELRENGEIPAVVYGSENGSQAISVNYADLKKTLKEIGRNGIISLQCQGEEYQVMLSEYQSDPLKHEMYHADFLIVDMSEEVQANVRVNLVGQSIGVKDGGVLQQSLHEVTVTATPGNIPESIDVDVTELEVNETLYISDLNMKQGVTLNHSGDEVVASVLAPRQEREISTGEQQESGIPTNEEGRETAASPESQA</sequence>
<dbReference type="GO" id="GO:0022625">
    <property type="term" value="C:cytosolic large ribosomal subunit"/>
    <property type="evidence" value="ECO:0007669"/>
    <property type="project" value="TreeGrafter"/>
</dbReference>
<dbReference type="NCBIfam" id="NF004133">
    <property type="entry name" value="PRK05618.2-4"/>
    <property type="match status" value="1"/>
</dbReference>
<evidence type="ECO:0000256" key="2">
    <source>
        <dbReference type="ARBA" id="ARBA00022884"/>
    </source>
</evidence>
<evidence type="ECO:0000259" key="8">
    <source>
        <dbReference type="Pfam" id="PF14693"/>
    </source>
</evidence>
<dbReference type="Gene3D" id="2.170.120.20">
    <property type="entry name" value="Ribosomal protein L25, beta domain"/>
    <property type="match status" value="1"/>
</dbReference>
<comment type="function">
    <text evidence="5">This is one of the proteins that binds to the 5S RNA in the ribosome where it forms part of the central protuberance.</text>
</comment>
<dbReference type="Pfam" id="PF14693">
    <property type="entry name" value="Ribosomal_TL5_C"/>
    <property type="match status" value="1"/>
</dbReference>
<feature type="domain" description="Large ribosomal subunit protein bL25 L25" evidence="7">
    <location>
        <begin position="5"/>
        <end position="91"/>
    </location>
</feature>
<keyword evidence="3 5" id="KW-0689">Ribosomal protein</keyword>
<evidence type="ECO:0000256" key="6">
    <source>
        <dbReference type="SAM" id="MobiDB-lite"/>
    </source>
</evidence>
<gene>
    <name evidence="5" type="primary">rplY</name>
    <name evidence="5" type="synonym">ctc</name>
    <name evidence="9" type="ORF">D1953_13710</name>
</gene>
<feature type="region of interest" description="Disordered" evidence="6">
    <location>
        <begin position="180"/>
        <end position="214"/>
    </location>
</feature>
<keyword evidence="4 5" id="KW-0687">Ribonucleoprotein</keyword>
<dbReference type="EMBL" id="QWVS01000025">
    <property type="protein sequence ID" value="RID84485.1"/>
    <property type="molecule type" value="Genomic_DNA"/>
</dbReference>
<evidence type="ECO:0000313" key="9">
    <source>
        <dbReference type="EMBL" id="RID84485.1"/>
    </source>
</evidence>
<reference evidence="9 10" key="1">
    <citation type="submission" date="2018-08" db="EMBL/GenBank/DDBJ databases">
        <title>Bacillus jemisoniae sp. nov., Bacillus chryseoplanitiae sp. nov., Bacillus resnikiae sp. nov., and Bacillus frankliniae sp. nov., isolated from Viking spacecraft and associated surfaces.</title>
        <authorList>
            <person name="Seuylemezian A."/>
            <person name="Vaishampayan P."/>
        </authorList>
    </citation>
    <scope>NUCLEOTIDE SEQUENCE [LARGE SCALE GENOMIC DNA]</scope>
    <source>
        <strain evidence="9 10">MA001</strain>
    </source>
</reference>
<keyword evidence="2 5" id="KW-0694">RNA-binding</keyword>
<dbReference type="PANTHER" id="PTHR33284">
    <property type="entry name" value="RIBOSOMAL PROTEIN L25/GLN-TRNA SYNTHETASE, ANTI-CODON-BINDING DOMAIN-CONTAINING PROTEIN"/>
    <property type="match status" value="1"/>
</dbReference>
<accession>A0A398B3P2</accession>
<dbReference type="Pfam" id="PF01386">
    <property type="entry name" value="Ribosomal_L25p"/>
    <property type="match status" value="1"/>
</dbReference>
<name>A0A398B3P2_9BACI</name>
<organism evidence="9 10">
    <name type="scientific">Peribacillus asahii</name>
    <dbReference type="NCBI Taxonomy" id="228899"/>
    <lineage>
        <taxon>Bacteria</taxon>
        <taxon>Bacillati</taxon>
        <taxon>Bacillota</taxon>
        <taxon>Bacilli</taxon>
        <taxon>Bacillales</taxon>
        <taxon>Bacillaceae</taxon>
        <taxon>Peribacillus</taxon>
    </lineage>
</organism>
<dbReference type="InterPro" id="IPR020057">
    <property type="entry name" value="Ribosomal_bL25_b-dom"/>
</dbReference>
<comment type="subunit">
    <text evidence="5">Part of the 50S ribosomal subunit; part of the 5S rRNA/L5/L18/L25 subcomplex. Contacts the 5S rRNA. Binds to the 5S rRNA independently of L5 and L18.</text>
</comment>
<protein>
    <recommendedName>
        <fullName evidence="5">Large ribosomal subunit protein bL25</fullName>
    </recommendedName>
    <alternativeName>
        <fullName evidence="5">General stress protein CTC</fullName>
    </alternativeName>
</protein>
<feature type="compositionally biased region" description="Polar residues" evidence="6">
    <location>
        <begin position="189"/>
        <end position="198"/>
    </location>
</feature>
<dbReference type="InterPro" id="IPR020930">
    <property type="entry name" value="Ribosomal_uL5_bac-type"/>
</dbReference>
<dbReference type="InterPro" id="IPR011035">
    <property type="entry name" value="Ribosomal_bL25/Gln-tRNA_synth"/>
</dbReference>
<dbReference type="SUPFAM" id="SSF50715">
    <property type="entry name" value="Ribosomal protein L25-like"/>
    <property type="match status" value="1"/>
</dbReference>
<dbReference type="InterPro" id="IPR001021">
    <property type="entry name" value="Ribosomal_bL25_long"/>
</dbReference>
<evidence type="ECO:0000259" key="7">
    <source>
        <dbReference type="Pfam" id="PF01386"/>
    </source>
</evidence>
<evidence type="ECO:0000256" key="3">
    <source>
        <dbReference type="ARBA" id="ARBA00022980"/>
    </source>
</evidence>
<dbReference type="InterPro" id="IPR020056">
    <property type="entry name" value="Rbsml_bL25/Gln-tRNA_synth_N"/>
</dbReference>
<feature type="domain" description="Large ribosomal subunit protein bL25 beta" evidence="8">
    <location>
        <begin position="99"/>
        <end position="182"/>
    </location>
</feature>
<evidence type="ECO:0000256" key="4">
    <source>
        <dbReference type="ARBA" id="ARBA00023274"/>
    </source>
</evidence>
<evidence type="ECO:0000256" key="5">
    <source>
        <dbReference type="HAMAP-Rule" id="MF_01334"/>
    </source>
</evidence>
<keyword evidence="1 5" id="KW-0699">rRNA-binding</keyword>
<dbReference type="HAMAP" id="MF_01334">
    <property type="entry name" value="Ribosomal_bL25_CTC"/>
    <property type="match status" value="1"/>
</dbReference>
<keyword evidence="10" id="KW-1185">Reference proteome</keyword>
<dbReference type="PANTHER" id="PTHR33284:SF1">
    <property type="entry name" value="RIBOSOMAL PROTEIN L25_GLN-TRNA SYNTHETASE, ANTI-CODON-BINDING DOMAIN-CONTAINING PROTEIN"/>
    <property type="match status" value="1"/>
</dbReference>
<evidence type="ECO:0000313" key="10">
    <source>
        <dbReference type="Proteomes" id="UP000266016"/>
    </source>
</evidence>